<dbReference type="PANTHER" id="PTHR30272:SF1">
    <property type="entry name" value="3-HYDROXYACYL-[ACYL-CARRIER-PROTEIN] DEHYDRATASE"/>
    <property type="match status" value="1"/>
</dbReference>
<dbReference type="InterPro" id="IPR029069">
    <property type="entry name" value="HotDog_dom_sf"/>
</dbReference>
<evidence type="ECO:0000256" key="1">
    <source>
        <dbReference type="ARBA" id="ARBA00009174"/>
    </source>
</evidence>
<accession>A0ABW7QVF3</accession>
<dbReference type="RefSeq" id="WP_397715440.1">
    <property type="nucleotide sequence ID" value="NZ_JBIRGN010000005.1"/>
</dbReference>
<feature type="domain" description="ApeI dehydratase-like" evidence="4">
    <location>
        <begin position="41"/>
        <end position="136"/>
    </location>
</feature>
<dbReference type="Pfam" id="PF22818">
    <property type="entry name" value="ApeI-like"/>
    <property type="match status" value="1"/>
</dbReference>
<reference evidence="5 6" key="1">
    <citation type="submission" date="2024-10" db="EMBL/GenBank/DDBJ databases">
        <title>The Natural Products Discovery Center: Release of the First 8490 Sequenced Strains for Exploring Actinobacteria Biosynthetic Diversity.</title>
        <authorList>
            <person name="Kalkreuter E."/>
            <person name="Kautsar S.A."/>
            <person name="Yang D."/>
            <person name="Bader C.D."/>
            <person name="Teijaro C.N."/>
            <person name="Fluegel L."/>
            <person name="Davis C.M."/>
            <person name="Simpson J.R."/>
            <person name="Lauterbach L."/>
            <person name="Steele A.D."/>
            <person name="Gui C."/>
            <person name="Meng S."/>
            <person name="Li G."/>
            <person name="Viehrig K."/>
            <person name="Ye F."/>
            <person name="Su P."/>
            <person name="Kiefer A.F."/>
            <person name="Nichols A."/>
            <person name="Cepeda A.J."/>
            <person name="Yan W."/>
            <person name="Fan B."/>
            <person name="Jiang Y."/>
            <person name="Adhikari A."/>
            <person name="Zheng C.-J."/>
            <person name="Schuster L."/>
            <person name="Cowan T.M."/>
            <person name="Smanski M.J."/>
            <person name="Chevrette M.G."/>
            <person name="De Carvalho L.P.S."/>
            <person name="Shen B."/>
        </authorList>
    </citation>
    <scope>NUCLEOTIDE SEQUENCE [LARGE SCALE GENOMIC DNA]</scope>
    <source>
        <strain evidence="5 6">NPDC017990</strain>
    </source>
</reference>
<feature type="region of interest" description="Disordered" evidence="3">
    <location>
        <begin position="1"/>
        <end position="20"/>
    </location>
</feature>
<name>A0ABW7QVF3_9ACTN</name>
<gene>
    <name evidence="5" type="ORF">ACH4F9_28600</name>
</gene>
<dbReference type="InterPro" id="IPR013114">
    <property type="entry name" value="FabA_FabZ"/>
</dbReference>
<dbReference type="Proteomes" id="UP001610818">
    <property type="component" value="Unassembled WGS sequence"/>
</dbReference>
<evidence type="ECO:0000313" key="5">
    <source>
        <dbReference type="EMBL" id="MFH8548984.1"/>
    </source>
</evidence>
<proteinExistence type="inferred from homology"/>
<evidence type="ECO:0000256" key="3">
    <source>
        <dbReference type="SAM" id="MobiDB-lite"/>
    </source>
</evidence>
<comment type="caution">
    <text evidence="5">The sequence shown here is derived from an EMBL/GenBank/DDBJ whole genome shotgun (WGS) entry which is preliminary data.</text>
</comment>
<organism evidence="5 6">
    <name type="scientific">Streptomyces longisporoflavus</name>
    <dbReference type="NCBI Taxonomy" id="28044"/>
    <lineage>
        <taxon>Bacteria</taxon>
        <taxon>Bacillati</taxon>
        <taxon>Actinomycetota</taxon>
        <taxon>Actinomycetes</taxon>
        <taxon>Kitasatosporales</taxon>
        <taxon>Streptomycetaceae</taxon>
        <taxon>Streptomyces</taxon>
    </lineage>
</organism>
<keyword evidence="2 5" id="KW-0456">Lyase</keyword>
<protein>
    <submittedName>
        <fullName evidence="5">3-hydroxyacyl-ACP dehydratase FabZ family protein</fullName>
        <ecNumber evidence="5">4.2.1.-</ecNumber>
    </submittedName>
</protein>
<evidence type="ECO:0000259" key="4">
    <source>
        <dbReference type="Pfam" id="PF22818"/>
    </source>
</evidence>
<comment type="similarity">
    <text evidence="1">Belongs to the thioester dehydratase family. FabZ subfamily.</text>
</comment>
<dbReference type="EC" id="4.2.1.-" evidence="5"/>
<dbReference type="PANTHER" id="PTHR30272">
    <property type="entry name" value="3-HYDROXYACYL-[ACYL-CARRIER-PROTEIN] DEHYDRATASE"/>
    <property type="match status" value="1"/>
</dbReference>
<dbReference type="GO" id="GO:0016829">
    <property type="term" value="F:lyase activity"/>
    <property type="evidence" value="ECO:0007669"/>
    <property type="project" value="UniProtKB-KW"/>
</dbReference>
<evidence type="ECO:0000313" key="6">
    <source>
        <dbReference type="Proteomes" id="UP001610818"/>
    </source>
</evidence>
<keyword evidence="6" id="KW-1185">Reference proteome</keyword>
<dbReference type="SUPFAM" id="SSF54637">
    <property type="entry name" value="Thioesterase/thiol ester dehydrase-isomerase"/>
    <property type="match status" value="1"/>
</dbReference>
<dbReference type="InterPro" id="IPR054545">
    <property type="entry name" value="ApeI-like"/>
</dbReference>
<sequence length="154" mass="16676">MNTPADTAPPPPTNTAETAGQVRIRYHPHFDRPVRLGPGEEATAVRNIPNTLDVFATHFPRKPVLPGVLLLESMAALAALVCEEHDTFAPASWRLSGVRGVGFRHFIGPGDQVEIRVRRTGHRGRSADFSASARVDDRTVATARTLTMTTGEAT</sequence>
<dbReference type="Gene3D" id="3.10.129.10">
    <property type="entry name" value="Hotdog Thioesterase"/>
    <property type="match status" value="1"/>
</dbReference>
<dbReference type="EMBL" id="JBIRGQ010000005">
    <property type="protein sequence ID" value="MFH8548984.1"/>
    <property type="molecule type" value="Genomic_DNA"/>
</dbReference>
<evidence type="ECO:0000256" key="2">
    <source>
        <dbReference type="ARBA" id="ARBA00023239"/>
    </source>
</evidence>